<dbReference type="InterPro" id="IPR000835">
    <property type="entry name" value="HTH_MarR-typ"/>
</dbReference>
<dbReference type="Proteomes" id="UP000500938">
    <property type="component" value="Chromosome"/>
</dbReference>
<dbReference type="EMBL" id="CP053085">
    <property type="protein sequence ID" value="QJR36594.1"/>
    <property type="molecule type" value="Genomic_DNA"/>
</dbReference>
<gene>
    <name evidence="2" type="ORF">HKW67_14290</name>
</gene>
<dbReference type="GO" id="GO:0003700">
    <property type="term" value="F:DNA-binding transcription factor activity"/>
    <property type="evidence" value="ECO:0007669"/>
    <property type="project" value="InterPro"/>
</dbReference>
<dbReference type="GO" id="GO:0006950">
    <property type="term" value="P:response to stress"/>
    <property type="evidence" value="ECO:0007669"/>
    <property type="project" value="TreeGrafter"/>
</dbReference>
<dbReference type="SMART" id="SM00347">
    <property type="entry name" value="HTH_MARR"/>
    <property type="match status" value="1"/>
</dbReference>
<dbReference type="KEGG" id="ggr:HKW67_14290"/>
<dbReference type="PANTHER" id="PTHR33164">
    <property type="entry name" value="TRANSCRIPTIONAL REGULATOR, MARR FAMILY"/>
    <property type="match status" value="1"/>
</dbReference>
<dbReference type="RefSeq" id="WP_171226026.1">
    <property type="nucleotide sequence ID" value="NZ_CP053085.1"/>
</dbReference>
<dbReference type="SUPFAM" id="SSF46785">
    <property type="entry name" value="Winged helix' DNA-binding domain"/>
    <property type="match status" value="1"/>
</dbReference>
<keyword evidence="3" id="KW-1185">Reference proteome</keyword>
<organism evidence="2 3">
    <name type="scientific">Gemmatimonas groenlandica</name>
    <dbReference type="NCBI Taxonomy" id="2732249"/>
    <lineage>
        <taxon>Bacteria</taxon>
        <taxon>Pseudomonadati</taxon>
        <taxon>Gemmatimonadota</taxon>
        <taxon>Gemmatimonadia</taxon>
        <taxon>Gemmatimonadales</taxon>
        <taxon>Gemmatimonadaceae</taxon>
        <taxon>Gemmatimonas</taxon>
    </lineage>
</organism>
<dbReference type="InterPro" id="IPR036390">
    <property type="entry name" value="WH_DNA-bd_sf"/>
</dbReference>
<dbReference type="PRINTS" id="PR00598">
    <property type="entry name" value="HTHMARR"/>
</dbReference>
<sequence length="158" mass="16982">MNFPAAVELAPNDVVSSSPAHTVHVLRTAAAHVERALAWALEPFGITTAQFELLQVIQRHGKSGAGCSELGKHLAAPGPDVTRMLDRLDSAGLVARKRDEKDRRIMHTELTAKGEELLESAAPAVQQAELSVFDGLADSERAQLAFLLQGVRRNCPGN</sequence>
<dbReference type="PANTHER" id="PTHR33164:SF43">
    <property type="entry name" value="HTH-TYPE TRANSCRIPTIONAL REPRESSOR YETL"/>
    <property type="match status" value="1"/>
</dbReference>
<reference evidence="2 3" key="1">
    <citation type="submission" date="2020-05" db="EMBL/GenBank/DDBJ databases">
        <title>Complete genome sequence of Gemmatimonas greenlandica TET16.</title>
        <authorList>
            <person name="Zeng Y."/>
        </authorList>
    </citation>
    <scope>NUCLEOTIDE SEQUENCE [LARGE SCALE GENOMIC DNA]</scope>
    <source>
        <strain evidence="2 3">TET16</strain>
    </source>
</reference>
<dbReference type="PROSITE" id="PS50995">
    <property type="entry name" value="HTH_MARR_2"/>
    <property type="match status" value="1"/>
</dbReference>
<dbReference type="AlphaFoldDB" id="A0A6M4INP2"/>
<proteinExistence type="predicted"/>
<dbReference type="Gene3D" id="1.10.10.10">
    <property type="entry name" value="Winged helix-like DNA-binding domain superfamily/Winged helix DNA-binding domain"/>
    <property type="match status" value="1"/>
</dbReference>
<accession>A0A6M4INP2</accession>
<evidence type="ECO:0000313" key="2">
    <source>
        <dbReference type="EMBL" id="QJR36594.1"/>
    </source>
</evidence>
<protein>
    <submittedName>
        <fullName evidence="2">MarR family transcriptional regulator</fullName>
    </submittedName>
</protein>
<evidence type="ECO:0000259" key="1">
    <source>
        <dbReference type="PROSITE" id="PS50995"/>
    </source>
</evidence>
<name>A0A6M4INP2_9BACT</name>
<dbReference type="Pfam" id="PF12802">
    <property type="entry name" value="MarR_2"/>
    <property type="match status" value="1"/>
</dbReference>
<evidence type="ECO:0000313" key="3">
    <source>
        <dbReference type="Proteomes" id="UP000500938"/>
    </source>
</evidence>
<dbReference type="InterPro" id="IPR036388">
    <property type="entry name" value="WH-like_DNA-bd_sf"/>
</dbReference>
<dbReference type="InterPro" id="IPR039422">
    <property type="entry name" value="MarR/SlyA-like"/>
</dbReference>
<feature type="domain" description="HTH marR-type" evidence="1">
    <location>
        <begin position="19"/>
        <end position="153"/>
    </location>
</feature>